<dbReference type="GO" id="GO:0031434">
    <property type="term" value="F:mitogen-activated protein kinase kinase binding"/>
    <property type="evidence" value="ECO:0007669"/>
    <property type="project" value="TreeGrafter"/>
</dbReference>
<dbReference type="KEGG" id="hcq:109521511"/>
<accession>A0A3Q2ZEY3</accession>
<feature type="compositionally biased region" description="Pro residues" evidence="3">
    <location>
        <begin position="30"/>
        <end position="40"/>
    </location>
</feature>
<evidence type="ECO:0000256" key="2">
    <source>
        <dbReference type="ARBA" id="ARBA00038180"/>
    </source>
</evidence>
<organism evidence="5 6">
    <name type="scientific">Hippocampus comes</name>
    <name type="common">Tiger tail seahorse</name>
    <dbReference type="NCBI Taxonomy" id="109280"/>
    <lineage>
        <taxon>Eukaryota</taxon>
        <taxon>Metazoa</taxon>
        <taxon>Chordata</taxon>
        <taxon>Craniata</taxon>
        <taxon>Vertebrata</taxon>
        <taxon>Euteleostomi</taxon>
        <taxon>Actinopterygii</taxon>
        <taxon>Neopterygii</taxon>
        <taxon>Teleostei</taxon>
        <taxon>Neoteleostei</taxon>
        <taxon>Acanthomorphata</taxon>
        <taxon>Syngnathiaria</taxon>
        <taxon>Syngnathiformes</taxon>
        <taxon>Syngnathoidei</taxon>
        <taxon>Syngnathidae</taxon>
        <taxon>Hippocampus</taxon>
    </lineage>
</organism>
<dbReference type="Proteomes" id="UP000264820">
    <property type="component" value="Unplaced"/>
</dbReference>
<dbReference type="InterPro" id="IPR011009">
    <property type="entry name" value="Kinase-like_dom_sf"/>
</dbReference>
<dbReference type="Ensembl" id="ENSHCOT00000018368.1">
    <property type="protein sequence ID" value="ENSHCOP00000024813.1"/>
    <property type="gene ID" value="ENSHCOG00000014449.1"/>
</dbReference>
<dbReference type="GO" id="GO:0005524">
    <property type="term" value="F:ATP binding"/>
    <property type="evidence" value="ECO:0007669"/>
    <property type="project" value="InterPro"/>
</dbReference>
<name>A0A3Q2ZEY3_HIPCM</name>
<comment type="similarity">
    <text evidence="2">Belongs to the protein kinase superfamily. CAMK Ser/Thr protein kinase family. Tribbles subfamily.</text>
</comment>
<dbReference type="GeneID" id="109521511"/>
<dbReference type="Pfam" id="PF00069">
    <property type="entry name" value="Pkinase"/>
    <property type="match status" value="1"/>
</dbReference>
<reference evidence="5" key="2">
    <citation type="submission" date="2025-09" db="UniProtKB">
        <authorList>
            <consortium name="Ensembl"/>
        </authorList>
    </citation>
    <scope>IDENTIFICATION</scope>
</reference>
<evidence type="ECO:0000256" key="1">
    <source>
        <dbReference type="ARBA" id="ARBA00023013"/>
    </source>
</evidence>
<keyword evidence="1" id="KW-0649">Protein kinase inhibitor</keyword>
<dbReference type="SMART" id="SM00220">
    <property type="entry name" value="S_TKc"/>
    <property type="match status" value="1"/>
</dbReference>
<dbReference type="AlphaFoldDB" id="A0A3Q2ZEY3"/>
<dbReference type="GO" id="GO:0032436">
    <property type="term" value="P:positive regulation of proteasomal ubiquitin-dependent protein catabolic process"/>
    <property type="evidence" value="ECO:0007669"/>
    <property type="project" value="TreeGrafter"/>
</dbReference>
<dbReference type="GO" id="GO:0005634">
    <property type="term" value="C:nucleus"/>
    <property type="evidence" value="ECO:0007669"/>
    <property type="project" value="TreeGrafter"/>
</dbReference>
<evidence type="ECO:0000313" key="5">
    <source>
        <dbReference type="Ensembl" id="ENSHCOP00000024813.1"/>
    </source>
</evidence>
<dbReference type="InterPro" id="IPR024104">
    <property type="entry name" value="Tribbles/Ser_Thr_kinase_40"/>
</dbReference>
<feature type="region of interest" description="Disordered" evidence="3">
    <location>
        <begin position="18"/>
        <end position="62"/>
    </location>
</feature>
<dbReference type="STRING" id="109280.ENSHCOP00000024813"/>
<evidence type="ECO:0000313" key="6">
    <source>
        <dbReference type="Proteomes" id="UP000264820"/>
    </source>
</evidence>
<feature type="domain" description="Protein kinase" evidence="4">
    <location>
        <begin position="70"/>
        <end position="315"/>
    </location>
</feature>
<reference evidence="5" key="1">
    <citation type="submission" date="2025-08" db="UniProtKB">
        <authorList>
            <consortium name="Ensembl"/>
        </authorList>
    </citation>
    <scope>IDENTIFICATION</scope>
</reference>
<dbReference type="Gene3D" id="1.10.510.10">
    <property type="entry name" value="Transferase(Phosphotransferase) domain 1"/>
    <property type="match status" value="1"/>
</dbReference>
<dbReference type="PROSITE" id="PS50011">
    <property type="entry name" value="PROTEIN_KINASE_DOM"/>
    <property type="match status" value="1"/>
</dbReference>
<dbReference type="Gene3D" id="3.30.200.20">
    <property type="entry name" value="Phosphorylase Kinase, domain 1"/>
    <property type="match status" value="1"/>
</dbReference>
<dbReference type="GeneTree" id="ENSGT00950000182986"/>
<dbReference type="OMA" id="ENICALQ"/>
<dbReference type="SUPFAM" id="SSF56112">
    <property type="entry name" value="Protein kinase-like (PK-like)"/>
    <property type="match status" value="1"/>
</dbReference>
<sequence length="358" mass="39506">MNVAVAERCLKRLIDESQDASPKCKRVCPDLPPLPPPPPDTSAAVHLSPVKSRSPKSNHSQSKVKVGPYFLFERCEGEDTYRAVHAATQQQYTCQILPLHSYQEKLAAYARLGHHNNICGLLDTVIRPDGAYLFLPPHHGDMHAYVRSTKRLGEEEAGLLFAQMLEAVAHCHRSGVVLRDVKLRRFVFTDRFRTRVALLGLNDCVILQPGESDSLSDRHGCPAYVGPELLASGKASYSGRAADVWSLGVSLYTMLMGRYPFQDTRPAALFAKIRRGAFSLPAWLSPPAKCLIACMLRKSPAERLQASELLMHPWLSGRRAAPTAPHAILLRASGRALELRHGDDEGGDQVVPTCAQKH</sequence>
<dbReference type="OrthoDB" id="410920at2759"/>
<dbReference type="InterPro" id="IPR000719">
    <property type="entry name" value="Prot_kinase_dom"/>
</dbReference>
<evidence type="ECO:0000256" key="3">
    <source>
        <dbReference type="SAM" id="MobiDB-lite"/>
    </source>
</evidence>
<dbReference type="FunFam" id="1.10.510.10:FF:000153">
    <property type="entry name" value="Tribbles homolog 2"/>
    <property type="match status" value="1"/>
</dbReference>
<dbReference type="GO" id="GO:0004672">
    <property type="term" value="F:protein kinase activity"/>
    <property type="evidence" value="ECO:0007669"/>
    <property type="project" value="InterPro"/>
</dbReference>
<evidence type="ECO:0000259" key="4">
    <source>
        <dbReference type="PROSITE" id="PS50011"/>
    </source>
</evidence>
<protein>
    <submittedName>
        <fullName evidence="5">Tribbles pseudokinase 3</fullName>
    </submittedName>
</protein>
<dbReference type="PANTHER" id="PTHR22961">
    <property type="entry name" value="SER/THR PROTEIN KINASE-TRB"/>
    <property type="match status" value="1"/>
</dbReference>
<keyword evidence="6" id="KW-1185">Reference proteome</keyword>
<dbReference type="RefSeq" id="XP_019734905.1">
    <property type="nucleotide sequence ID" value="XM_019879346.1"/>
</dbReference>
<dbReference type="GO" id="GO:0004860">
    <property type="term" value="F:protein kinase inhibitor activity"/>
    <property type="evidence" value="ECO:0007669"/>
    <property type="project" value="UniProtKB-KW"/>
</dbReference>
<proteinExistence type="inferred from homology"/>
<dbReference type="PANTHER" id="PTHR22961:SF14">
    <property type="entry name" value="TRIBBLES HOMOLOG 3"/>
    <property type="match status" value="1"/>
</dbReference>